<comment type="caution">
    <text evidence="2">The sequence shown here is derived from an EMBL/GenBank/DDBJ whole genome shotgun (WGS) entry which is preliminary data.</text>
</comment>
<reference evidence="2 3" key="1">
    <citation type="submission" date="2019-08" db="EMBL/GenBank/DDBJ databases">
        <title>In-depth cultivation of the pig gut microbiome towards novel bacterial diversity and tailored functional studies.</title>
        <authorList>
            <person name="Wylensek D."/>
            <person name="Hitch T.C.A."/>
            <person name="Clavel T."/>
        </authorList>
    </citation>
    <scope>NUCLEOTIDE SEQUENCE [LARGE SCALE GENOMIC DNA]</scope>
    <source>
        <strain evidence="2 3">SM-530-WT-4B</strain>
    </source>
</reference>
<dbReference type="Proteomes" id="UP000473699">
    <property type="component" value="Unassembled WGS sequence"/>
</dbReference>
<dbReference type="InterPro" id="IPR014966">
    <property type="entry name" value="FRG-dom"/>
</dbReference>
<dbReference type="EMBL" id="VUNH01000004">
    <property type="protein sequence ID" value="MST55477.1"/>
    <property type="molecule type" value="Genomic_DNA"/>
</dbReference>
<proteinExistence type="predicted"/>
<organism evidence="2 3">
    <name type="scientific">Pyramidobacter porci</name>
    <dbReference type="NCBI Taxonomy" id="2605789"/>
    <lineage>
        <taxon>Bacteria</taxon>
        <taxon>Thermotogati</taxon>
        <taxon>Synergistota</taxon>
        <taxon>Synergistia</taxon>
        <taxon>Synergistales</taxon>
        <taxon>Dethiosulfovibrionaceae</taxon>
        <taxon>Pyramidobacter</taxon>
    </lineage>
</organism>
<keyword evidence="3" id="KW-1185">Reference proteome</keyword>
<evidence type="ECO:0000313" key="3">
    <source>
        <dbReference type="Proteomes" id="UP000473699"/>
    </source>
</evidence>
<dbReference type="SMART" id="SM00901">
    <property type="entry name" value="FRG"/>
    <property type="match status" value="1"/>
</dbReference>
<evidence type="ECO:0000313" key="2">
    <source>
        <dbReference type="EMBL" id="MST55477.1"/>
    </source>
</evidence>
<sequence>MEDEDREEYLSENGIEVNSLADYIKQINELYSDKEAEAQQLYFRGQQSDVWDIQPVLFRENNLINEHFFMSEPKVRRPEAFQNMQSDFEIMTKCQHYGLSTRLLDVTRNPLVAMYFACQPCDNIDDSIFNAGVIYSGSNYSVPDQSKDVQIITALSKQDLSSGENKLISILDRLYERGIITQSDCETWKQEYEKFIINKLQTNLLVSPTYSNERLLRQNGMFILPACFVISGDTIDNFTITKGTASLKQEFNETIFFVKENNKSQILKELDRCDINESTLFPELEHLLSYLHESRSSHMLTPSFEKYERVANPFLTNIQIADDVYKNSTFKIRIFDKCLNGIDASIKEEVWKAILDGVKTRDWYKRGQTLSGMRVNIKGALNKSDKPTKTAKEIVDCTILIAQDIAKEKSQ</sequence>
<evidence type="ECO:0000259" key="1">
    <source>
        <dbReference type="SMART" id="SM00901"/>
    </source>
</evidence>
<gene>
    <name evidence="2" type="ORF">FYJ74_05445</name>
</gene>
<dbReference type="AlphaFoldDB" id="A0A6L5YD35"/>
<dbReference type="Pfam" id="PF08867">
    <property type="entry name" value="FRG"/>
    <property type="match status" value="1"/>
</dbReference>
<accession>A0A6L5YD35</accession>
<dbReference type="RefSeq" id="WP_154528568.1">
    <property type="nucleotide sequence ID" value="NZ_VUNH01000004.1"/>
</dbReference>
<name>A0A6L5YD35_9BACT</name>
<protein>
    <submittedName>
        <fullName evidence="2">FRG domain-containing protein</fullName>
    </submittedName>
</protein>
<feature type="domain" description="FRG" evidence="1">
    <location>
        <begin position="37"/>
        <end position="135"/>
    </location>
</feature>